<dbReference type="EMBL" id="BRYA01000273">
    <property type="protein sequence ID" value="GMI45940.1"/>
    <property type="molecule type" value="Genomic_DNA"/>
</dbReference>
<name>A0A9W7LCB8_9STRA</name>
<feature type="compositionally biased region" description="Low complexity" evidence="1">
    <location>
        <begin position="162"/>
        <end position="172"/>
    </location>
</feature>
<evidence type="ECO:0000313" key="3">
    <source>
        <dbReference type="Proteomes" id="UP001165065"/>
    </source>
</evidence>
<dbReference type="Proteomes" id="UP001165065">
    <property type="component" value="Unassembled WGS sequence"/>
</dbReference>
<dbReference type="GO" id="GO:0042797">
    <property type="term" value="P:tRNA transcription by RNA polymerase III"/>
    <property type="evidence" value="ECO:0007669"/>
    <property type="project" value="TreeGrafter"/>
</dbReference>
<dbReference type="GO" id="GO:0005666">
    <property type="term" value="C:RNA polymerase III complex"/>
    <property type="evidence" value="ECO:0007669"/>
    <property type="project" value="TreeGrafter"/>
</dbReference>
<accession>A0A9W7LCB8</accession>
<evidence type="ECO:0000313" key="2">
    <source>
        <dbReference type="EMBL" id="GMI45940.1"/>
    </source>
</evidence>
<dbReference type="Pfam" id="PF04801">
    <property type="entry name" value="RPC5"/>
    <property type="match status" value="1"/>
</dbReference>
<feature type="region of interest" description="Disordered" evidence="1">
    <location>
        <begin position="158"/>
        <end position="180"/>
    </location>
</feature>
<evidence type="ECO:0000256" key="1">
    <source>
        <dbReference type="SAM" id="MobiDB-lite"/>
    </source>
</evidence>
<dbReference type="InterPro" id="IPR006886">
    <property type="entry name" value="RNA_pol_III_Rpc5"/>
</dbReference>
<sequence length="446" mass="50892">MAPPPTSRRGKVVRSIQVNVVPGSDKSVHDSLTLLSYPLTARDLDSPLEMNGVRVKPENKMVEMSMGFPKDRDYDYTDPEKLERWKSSGSDGERMDHILFASTHIPAVCHYGVCGFPEGSRDILNLTPLKVSYQMRPSFAHIEKEDEEKQEKLELTKGGMLNPPQQGNNNNNSTEVDPNGLSKVQLKKKESERSMQARKSSYVYKRKMMDEEAWVELDIQPNKALNREGLDPVRDDDNQIAFDFDSSYMTNLCYLDELKMDKARENGITFTPASNTSAEDVQSAISMVLNSFYTSHSPVNLYVLLAAVRYKSRDDVLEALKVCGDLIRGNFVLKSKLTQYGPNAQAVRDTILDILMDVGVVHRERLKRAVQVLDISKDLTDHMLMDICKQNDEGWVLKLEDDALFYADYSDLAKDMDEEWKINRERVQMYRERYDNDVLAFEGVSL</sequence>
<protein>
    <submittedName>
        <fullName evidence="2">Uncharacterized protein</fullName>
    </submittedName>
</protein>
<proteinExistence type="predicted"/>
<organism evidence="2 3">
    <name type="scientific">Triparma columacea</name>
    <dbReference type="NCBI Taxonomy" id="722753"/>
    <lineage>
        <taxon>Eukaryota</taxon>
        <taxon>Sar</taxon>
        <taxon>Stramenopiles</taxon>
        <taxon>Ochrophyta</taxon>
        <taxon>Bolidophyceae</taxon>
        <taxon>Parmales</taxon>
        <taxon>Triparmaceae</taxon>
        <taxon>Triparma</taxon>
    </lineage>
</organism>
<dbReference type="PANTHER" id="PTHR12069">
    <property type="entry name" value="DNA-DIRECTED RNA POLYMERASES III 80 KDA POLYPEPTIDE RNA POLYMERASE III SUBUNIT 5"/>
    <property type="match status" value="1"/>
</dbReference>
<dbReference type="PANTHER" id="PTHR12069:SF0">
    <property type="entry name" value="DNA-DIRECTED RNA POLYMERASE III SUBUNIT RPC5"/>
    <property type="match status" value="1"/>
</dbReference>
<dbReference type="OrthoDB" id="340681at2759"/>
<dbReference type="AlphaFoldDB" id="A0A9W7LCB8"/>
<comment type="caution">
    <text evidence="2">The sequence shown here is derived from an EMBL/GenBank/DDBJ whole genome shotgun (WGS) entry which is preliminary data.</text>
</comment>
<keyword evidence="3" id="KW-1185">Reference proteome</keyword>
<gene>
    <name evidence="2" type="ORF">TrCOL_g650</name>
</gene>
<reference evidence="3" key="1">
    <citation type="journal article" date="2023" name="Commun. Biol.">
        <title>Genome analysis of Parmales, the sister group of diatoms, reveals the evolutionary specialization of diatoms from phago-mixotrophs to photoautotrophs.</title>
        <authorList>
            <person name="Ban H."/>
            <person name="Sato S."/>
            <person name="Yoshikawa S."/>
            <person name="Yamada K."/>
            <person name="Nakamura Y."/>
            <person name="Ichinomiya M."/>
            <person name="Sato N."/>
            <person name="Blanc-Mathieu R."/>
            <person name="Endo H."/>
            <person name="Kuwata A."/>
            <person name="Ogata H."/>
        </authorList>
    </citation>
    <scope>NUCLEOTIDE SEQUENCE [LARGE SCALE GENOMIC DNA]</scope>
</reference>